<evidence type="ECO:0008006" key="3">
    <source>
        <dbReference type="Google" id="ProtNLM"/>
    </source>
</evidence>
<dbReference type="OrthoDB" id="2660768at2"/>
<dbReference type="AlphaFoldDB" id="A0A3S8RTB9"/>
<organism evidence="1 2">
    <name type="scientific">Paenibacillus lentus</name>
    <dbReference type="NCBI Taxonomy" id="1338368"/>
    <lineage>
        <taxon>Bacteria</taxon>
        <taxon>Bacillati</taxon>
        <taxon>Bacillota</taxon>
        <taxon>Bacilli</taxon>
        <taxon>Bacillales</taxon>
        <taxon>Paenibacillaceae</taxon>
        <taxon>Paenibacillus</taxon>
    </lineage>
</organism>
<gene>
    <name evidence="1" type="ORF">EIM92_08490</name>
</gene>
<evidence type="ECO:0000313" key="2">
    <source>
        <dbReference type="Proteomes" id="UP000273145"/>
    </source>
</evidence>
<sequence>MKKLWGIIVMIIIGGAVIMEFLNNAGATANANAASSAEAELSRVQAELSRVQFEKILAAGEMTTQGEIWATVKWQGEWHTELSLDEAQRTLAEGLGWSDSYVEEGHERKVFYVEGDAGELEGKLTIMHQEEGQYYVVLRLENQTMMGLGQLAEYGEEYGRMLLAEGVDAKWNAALQGASVDVTDALALPRSGAAMINGQELGRQGVPVTAAFEAIESRAGERLKLRQVESFEDERTISRSYTVEELPIKVQSAGQNINLQLALHWNTEMERYDLSIGTPLLTVEY</sequence>
<proteinExistence type="predicted"/>
<dbReference type="InterPro" id="IPR036209">
    <property type="entry name" value="YwmB-like_sf"/>
</dbReference>
<reference evidence="1 2" key="1">
    <citation type="submission" date="2018-11" db="EMBL/GenBank/DDBJ databases">
        <title>Genome sequencing of Paenibacillus lentus DSM25539(T).</title>
        <authorList>
            <person name="Kook J.-K."/>
            <person name="Park S.-N."/>
            <person name="Lim Y.K."/>
        </authorList>
    </citation>
    <scope>NUCLEOTIDE SEQUENCE [LARGE SCALE GENOMIC DNA]</scope>
    <source>
        <strain evidence="1 2">DSM 25539</strain>
    </source>
</reference>
<dbReference type="InterPro" id="IPR014794">
    <property type="entry name" value="DUF1779"/>
</dbReference>
<keyword evidence="2" id="KW-1185">Reference proteome</keyword>
<protein>
    <recommendedName>
        <fullName evidence="3">TATA-box binding protein</fullName>
    </recommendedName>
</protein>
<dbReference type="RefSeq" id="WP_125082275.1">
    <property type="nucleotide sequence ID" value="NZ_CP034248.1"/>
</dbReference>
<dbReference type="Gene3D" id="3.30.360.40">
    <property type="entry name" value="YwmB-like"/>
    <property type="match status" value="1"/>
</dbReference>
<dbReference type="EMBL" id="CP034248">
    <property type="protein sequence ID" value="AZK46209.1"/>
    <property type="molecule type" value="Genomic_DNA"/>
</dbReference>
<dbReference type="Pfam" id="PF08680">
    <property type="entry name" value="DUF1779"/>
    <property type="match status" value="1"/>
</dbReference>
<dbReference type="KEGG" id="plen:EIM92_08490"/>
<dbReference type="Proteomes" id="UP000273145">
    <property type="component" value="Chromosome"/>
</dbReference>
<dbReference type="SUPFAM" id="SSF143842">
    <property type="entry name" value="YwmB-like"/>
    <property type="match status" value="1"/>
</dbReference>
<accession>A0A3S8RTB9</accession>
<name>A0A3S8RTB9_9BACL</name>
<evidence type="ECO:0000313" key="1">
    <source>
        <dbReference type="EMBL" id="AZK46209.1"/>
    </source>
</evidence>